<dbReference type="AlphaFoldDB" id="A0A1G6G4Y2"/>
<dbReference type="EMBL" id="FMYE01000007">
    <property type="protein sequence ID" value="SDB76276.1"/>
    <property type="molecule type" value="Genomic_DNA"/>
</dbReference>
<dbReference type="Proteomes" id="UP000183670">
    <property type="component" value="Unassembled WGS sequence"/>
</dbReference>
<evidence type="ECO:0000256" key="1">
    <source>
        <dbReference type="SAM" id="MobiDB-lite"/>
    </source>
</evidence>
<proteinExistence type="predicted"/>
<gene>
    <name evidence="3" type="ORF">SAMN05192581_1007100</name>
</gene>
<dbReference type="RefSeq" id="WP_042986649.1">
    <property type="nucleotide sequence ID" value="NZ_FMYE01000007.1"/>
</dbReference>
<evidence type="ECO:0000259" key="2">
    <source>
        <dbReference type="Pfam" id="PF03432"/>
    </source>
</evidence>
<feature type="domain" description="MobA/VirD2-like nuclease" evidence="2">
    <location>
        <begin position="20"/>
        <end position="154"/>
    </location>
</feature>
<dbReference type="InterPro" id="IPR005094">
    <property type="entry name" value="Endonuclease_MobA/VirD2"/>
</dbReference>
<evidence type="ECO:0000313" key="3">
    <source>
        <dbReference type="EMBL" id="SDB76276.1"/>
    </source>
</evidence>
<sequence length="299" mass="33908">MIAKIKTRVDFGGIVNYANDQKNKKKCATLLAHEGVCTISNKLIADSFCLQASMRPKVKSPVKHVSLAFSSQDISRFPDNEEGDALMVEIAKKWMEQMGIRNTQYIIARHHDTKHPHCHLVFNRIDNEGNLISDSNERIRNAKVCCALTKEYGLYFAPKNSKARNKSRLRPHQLRKYNLRSSVLDARANSHSWNDFLSILKGLGIDMRFNYAENSDKIRGISFCQDEYSMAGSKLDCDLSFNSLCATLGNMTAELIIQPHQAITPSGGGGTNNEQGWRDDKNKDNQRNEPVYKPSKRRR</sequence>
<dbReference type="Pfam" id="PF03432">
    <property type="entry name" value="Relaxase"/>
    <property type="match status" value="1"/>
</dbReference>
<organism evidence="3 4">
    <name type="scientific">Bacteroides ovatus</name>
    <dbReference type="NCBI Taxonomy" id="28116"/>
    <lineage>
        <taxon>Bacteria</taxon>
        <taxon>Pseudomonadati</taxon>
        <taxon>Bacteroidota</taxon>
        <taxon>Bacteroidia</taxon>
        <taxon>Bacteroidales</taxon>
        <taxon>Bacteroidaceae</taxon>
        <taxon>Bacteroides</taxon>
    </lineage>
</organism>
<evidence type="ECO:0000313" key="4">
    <source>
        <dbReference type="Proteomes" id="UP000183670"/>
    </source>
</evidence>
<name>A0A1G6G4Y2_BACOV</name>
<accession>A0A1G6G4Y2</accession>
<feature type="compositionally biased region" description="Basic and acidic residues" evidence="1">
    <location>
        <begin position="276"/>
        <end position="287"/>
    </location>
</feature>
<reference evidence="3 4" key="1">
    <citation type="submission" date="2016-10" db="EMBL/GenBank/DDBJ databases">
        <authorList>
            <person name="de Groot N.N."/>
        </authorList>
    </citation>
    <scope>NUCLEOTIDE SEQUENCE [LARGE SCALE GENOMIC DNA]</scope>
    <source>
        <strain evidence="3 4">NLAE-zl-C500</strain>
    </source>
</reference>
<feature type="region of interest" description="Disordered" evidence="1">
    <location>
        <begin position="261"/>
        <end position="299"/>
    </location>
</feature>
<protein>
    <submittedName>
        <fullName evidence="3">Relaxase/Mobilisation nuclease domain-containing protein</fullName>
    </submittedName>
</protein>